<dbReference type="Gene3D" id="1.10.10.10">
    <property type="entry name" value="Winged helix-like DNA-binding domain superfamily/Winged helix DNA-binding domain"/>
    <property type="match status" value="1"/>
</dbReference>
<name>A0A392QUC0_9FABA</name>
<dbReference type="EMBL" id="LXQA010159311">
    <property type="protein sequence ID" value="MCI27444.1"/>
    <property type="molecule type" value="Genomic_DNA"/>
</dbReference>
<evidence type="ECO:0000313" key="2">
    <source>
        <dbReference type="Proteomes" id="UP000265520"/>
    </source>
</evidence>
<dbReference type="InterPro" id="IPR036388">
    <property type="entry name" value="WH-like_DNA-bd_sf"/>
</dbReference>
<sequence length="49" mass="5461">MAVARTVKDVSPHEFVKSYSSHLKRSGKVLPMGHTKFCFCERMPAVAVP</sequence>
<organism evidence="1 2">
    <name type="scientific">Trifolium medium</name>
    <dbReference type="NCBI Taxonomy" id="97028"/>
    <lineage>
        <taxon>Eukaryota</taxon>
        <taxon>Viridiplantae</taxon>
        <taxon>Streptophyta</taxon>
        <taxon>Embryophyta</taxon>
        <taxon>Tracheophyta</taxon>
        <taxon>Spermatophyta</taxon>
        <taxon>Magnoliopsida</taxon>
        <taxon>eudicotyledons</taxon>
        <taxon>Gunneridae</taxon>
        <taxon>Pentapetalae</taxon>
        <taxon>rosids</taxon>
        <taxon>fabids</taxon>
        <taxon>Fabales</taxon>
        <taxon>Fabaceae</taxon>
        <taxon>Papilionoideae</taxon>
        <taxon>50 kb inversion clade</taxon>
        <taxon>NPAAA clade</taxon>
        <taxon>Hologalegina</taxon>
        <taxon>IRL clade</taxon>
        <taxon>Trifolieae</taxon>
        <taxon>Trifolium</taxon>
    </lineage>
</organism>
<reference evidence="1 2" key="1">
    <citation type="journal article" date="2018" name="Front. Plant Sci.">
        <title>Red Clover (Trifolium pratense) and Zigzag Clover (T. medium) - A Picture of Genomic Similarities and Differences.</title>
        <authorList>
            <person name="Dluhosova J."/>
            <person name="Istvanek J."/>
            <person name="Nedelnik J."/>
            <person name="Repkova J."/>
        </authorList>
    </citation>
    <scope>NUCLEOTIDE SEQUENCE [LARGE SCALE GENOMIC DNA]</scope>
    <source>
        <strain evidence="2">cv. 10/8</strain>
        <tissue evidence="1">Leaf</tissue>
    </source>
</reference>
<dbReference type="GO" id="GO:0005840">
    <property type="term" value="C:ribosome"/>
    <property type="evidence" value="ECO:0007669"/>
    <property type="project" value="UniProtKB-KW"/>
</dbReference>
<comment type="caution">
    <text evidence="1">The sequence shown here is derived from an EMBL/GenBank/DDBJ whole genome shotgun (WGS) entry which is preliminary data.</text>
</comment>
<proteinExistence type="predicted"/>
<keyword evidence="2" id="KW-1185">Reference proteome</keyword>
<evidence type="ECO:0000313" key="1">
    <source>
        <dbReference type="EMBL" id="MCI27444.1"/>
    </source>
</evidence>
<dbReference type="Proteomes" id="UP000265520">
    <property type="component" value="Unassembled WGS sequence"/>
</dbReference>
<keyword evidence="1" id="KW-0689">Ribosomal protein</keyword>
<keyword evidence="1" id="KW-0687">Ribonucleoprotein</keyword>
<protein>
    <submittedName>
        <fullName evidence="1">40S ribosomal protein S19-1-like</fullName>
    </submittedName>
</protein>
<dbReference type="AlphaFoldDB" id="A0A392QUC0"/>
<accession>A0A392QUC0</accession>